<organism evidence="1 2">
    <name type="scientific">Fasciolopsis buskii</name>
    <dbReference type="NCBI Taxonomy" id="27845"/>
    <lineage>
        <taxon>Eukaryota</taxon>
        <taxon>Metazoa</taxon>
        <taxon>Spiralia</taxon>
        <taxon>Lophotrochozoa</taxon>
        <taxon>Platyhelminthes</taxon>
        <taxon>Trematoda</taxon>
        <taxon>Digenea</taxon>
        <taxon>Plagiorchiida</taxon>
        <taxon>Echinostomata</taxon>
        <taxon>Echinostomatoidea</taxon>
        <taxon>Fasciolidae</taxon>
        <taxon>Fasciolopsis</taxon>
    </lineage>
</organism>
<sequence>MRRLRNKSSNSASEFLKIRNILSDFYSCRNLPTKLRGSYAKFSVAHGGFLHEKHVTETELQYNIPSPIFITRLNLEYYFEEKQIITAEM</sequence>
<evidence type="ECO:0000313" key="1">
    <source>
        <dbReference type="EMBL" id="KAA0196768.1"/>
    </source>
</evidence>
<evidence type="ECO:0000313" key="2">
    <source>
        <dbReference type="Proteomes" id="UP000728185"/>
    </source>
</evidence>
<dbReference type="Proteomes" id="UP000728185">
    <property type="component" value="Unassembled WGS sequence"/>
</dbReference>
<protein>
    <submittedName>
        <fullName evidence="1">Uncharacterized protein</fullName>
    </submittedName>
</protein>
<comment type="caution">
    <text evidence="1">The sequence shown here is derived from an EMBL/GenBank/DDBJ whole genome shotgun (WGS) entry which is preliminary data.</text>
</comment>
<accession>A0A8E0S1R4</accession>
<gene>
    <name evidence="1" type="ORF">FBUS_02105</name>
</gene>
<dbReference type="AlphaFoldDB" id="A0A8E0S1R4"/>
<reference evidence="1" key="1">
    <citation type="submission" date="2019-05" db="EMBL/GenBank/DDBJ databases">
        <title>Annotation for the trematode Fasciolopsis buski.</title>
        <authorList>
            <person name="Choi Y.-J."/>
        </authorList>
    </citation>
    <scope>NUCLEOTIDE SEQUENCE</scope>
    <source>
        <strain evidence="1">HT</strain>
        <tissue evidence="1">Whole worm</tissue>
    </source>
</reference>
<name>A0A8E0S1R4_9TREM</name>
<dbReference type="EMBL" id="LUCM01002832">
    <property type="protein sequence ID" value="KAA0196768.1"/>
    <property type="molecule type" value="Genomic_DNA"/>
</dbReference>
<keyword evidence="2" id="KW-1185">Reference proteome</keyword>
<proteinExistence type="predicted"/>
<dbReference type="OrthoDB" id="5855668at2759"/>